<dbReference type="AlphaFoldDB" id="A0A2W4LI31"/>
<dbReference type="Pfam" id="PF12079">
    <property type="entry name" value="DUF3558"/>
    <property type="match status" value="1"/>
</dbReference>
<protein>
    <submittedName>
        <fullName evidence="1">DUF3558 domain-containing protein</fullName>
    </submittedName>
</protein>
<organism evidence="1">
    <name type="scientific">Thermocrispum agreste</name>
    <dbReference type="NCBI Taxonomy" id="37925"/>
    <lineage>
        <taxon>Bacteria</taxon>
        <taxon>Bacillati</taxon>
        <taxon>Actinomycetota</taxon>
        <taxon>Actinomycetes</taxon>
        <taxon>Pseudonocardiales</taxon>
        <taxon>Pseudonocardiaceae</taxon>
        <taxon>Thermocrispum</taxon>
    </lineage>
</organism>
<comment type="caution">
    <text evidence="1">The sequence shown here is derived from an EMBL/GenBank/DDBJ whole genome shotgun (WGS) entry which is preliminary data.</text>
</comment>
<dbReference type="EMBL" id="QGUI01000486">
    <property type="protein sequence ID" value="PZM95336.1"/>
    <property type="molecule type" value="Genomic_DNA"/>
</dbReference>
<sequence>MMKLRWSWHPADRCSWSRWVAPFVLGLAVLAGCSDGGAHGEVDPLDAPEVTTPLDPADFTDNPCRLVPEEVLRENELSPEGKPNPDYSEDLGKFEKFKAPGCTWNAEGLRVYFVTLRIRDYSDSTYKGIANAYHGKQTGWYHDVRPWQVPGRPGNPAVVAQDLEDESSCKAIVGLTKDLALEFLLLDAHNDVGGCDRTKSLAEAAVKTLVEHHEKSGT</sequence>
<dbReference type="PROSITE" id="PS51257">
    <property type="entry name" value="PROKAR_LIPOPROTEIN"/>
    <property type="match status" value="1"/>
</dbReference>
<accession>A0A2W4LI31</accession>
<proteinExistence type="predicted"/>
<reference evidence="1" key="1">
    <citation type="submission" date="2018-05" db="EMBL/GenBank/DDBJ databases">
        <authorList>
            <person name="Lanie J.A."/>
            <person name="Ng W.-L."/>
            <person name="Kazmierczak K.M."/>
            <person name="Andrzejewski T.M."/>
            <person name="Davidsen T.M."/>
            <person name="Wayne K.J."/>
            <person name="Tettelin H."/>
            <person name="Glass J.I."/>
            <person name="Rusch D."/>
            <person name="Podicherti R."/>
            <person name="Tsui H.-C.T."/>
            <person name="Winkler M.E."/>
        </authorList>
    </citation>
    <scope>NUCLEOTIDE SEQUENCE</scope>
    <source>
        <strain evidence="1">ZC4RG45</strain>
    </source>
</reference>
<evidence type="ECO:0000313" key="1">
    <source>
        <dbReference type="EMBL" id="PZM95336.1"/>
    </source>
</evidence>
<name>A0A2W4LI31_9PSEU</name>
<dbReference type="InterPro" id="IPR024520">
    <property type="entry name" value="DUF3558"/>
</dbReference>
<gene>
    <name evidence="1" type="ORF">DIU77_12585</name>
</gene>